<dbReference type="EMBL" id="JACIEW010000007">
    <property type="protein sequence ID" value="MBB4053207.1"/>
    <property type="molecule type" value="Genomic_DNA"/>
</dbReference>
<keyword evidence="3" id="KW-1185">Reference proteome</keyword>
<protein>
    <submittedName>
        <fullName evidence="2">Uncharacterized protein</fullName>
    </submittedName>
</protein>
<dbReference type="AlphaFoldDB" id="A0A7W6IP23"/>
<sequence>MRYLIAIVLLLTAAPAMAQFWAHYANERFGYELDIPPGYEGGGESDNGDGQAFYLLKSEQVLTVWGGRLLEDFEAEVAQRQRFANEENWAITYQASTPQWAVFSGQRDHRIFYQRMIPLCDGASYAAYLIEYNVRDLAAMDGVIDGLTRSFMPMGC</sequence>
<reference evidence="2 3" key="1">
    <citation type="submission" date="2020-08" db="EMBL/GenBank/DDBJ databases">
        <title>Genomic Encyclopedia of Type Strains, Phase IV (KMG-IV): sequencing the most valuable type-strain genomes for metagenomic binning, comparative biology and taxonomic classification.</title>
        <authorList>
            <person name="Goeker M."/>
        </authorList>
    </citation>
    <scope>NUCLEOTIDE SEQUENCE [LARGE SCALE GENOMIC DNA]</scope>
    <source>
        <strain evidence="2 3">DSM 23447</strain>
    </source>
</reference>
<feature type="signal peptide" evidence="1">
    <location>
        <begin position="1"/>
        <end position="18"/>
    </location>
</feature>
<evidence type="ECO:0000256" key="1">
    <source>
        <dbReference type="SAM" id="SignalP"/>
    </source>
</evidence>
<evidence type="ECO:0000313" key="3">
    <source>
        <dbReference type="Proteomes" id="UP000547011"/>
    </source>
</evidence>
<gene>
    <name evidence="2" type="ORF">GGR20_002864</name>
</gene>
<organism evidence="2 3">
    <name type="scientific">Devosia subaequoris</name>
    <dbReference type="NCBI Taxonomy" id="395930"/>
    <lineage>
        <taxon>Bacteria</taxon>
        <taxon>Pseudomonadati</taxon>
        <taxon>Pseudomonadota</taxon>
        <taxon>Alphaproteobacteria</taxon>
        <taxon>Hyphomicrobiales</taxon>
        <taxon>Devosiaceae</taxon>
        <taxon>Devosia</taxon>
    </lineage>
</organism>
<accession>A0A7W6IP23</accession>
<dbReference type="RefSeq" id="WP_183312001.1">
    <property type="nucleotide sequence ID" value="NZ_JACIEW010000007.1"/>
</dbReference>
<feature type="chain" id="PRO_5030781001" evidence="1">
    <location>
        <begin position="19"/>
        <end position="156"/>
    </location>
</feature>
<keyword evidence="1" id="KW-0732">Signal</keyword>
<proteinExistence type="predicted"/>
<name>A0A7W6IP23_9HYPH</name>
<comment type="caution">
    <text evidence="2">The sequence shown here is derived from an EMBL/GenBank/DDBJ whole genome shotgun (WGS) entry which is preliminary data.</text>
</comment>
<dbReference type="Proteomes" id="UP000547011">
    <property type="component" value="Unassembled WGS sequence"/>
</dbReference>
<evidence type="ECO:0000313" key="2">
    <source>
        <dbReference type="EMBL" id="MBB4053207.1"/>
    </source>
</evidence>